<dbReference type="InterPro" id="IPR000209">
    <property type="entry name" value="Peptidase_S8/S53_dom"/>
</dbReference>
<dbReference type="InterPro" id="IPR059177">
    <property type="entry name" value="GH29D-like_dom"/>
</dbReference>
<dbReference type="NCBIfam" id="NF012211">
    <property type="entry name" value="tand_rpt_95"/>
    <property type="match status" value="5"/>
</dbReference>
<dbReference type="InterPro" id="IPR015500">
    <property type="entry name" value="Peptidase_S8_subtilisin-rel"/>
</dbReference>
<dbReference type="InterPro" id="IPR018391">
    <property type="entry name" value="PQQ_b-propeller_rpt"/>
</dbReference>
<comment type="similarity">
    <text evidence="5 6">Belongs to the peptidase S8 family.</text>
</comment>
<dbReference type="PANTHER" id="PTHR34512">
    <property type="entry name" value="CELL SURFACE PROTEIN"/>
    <property type="match status" value="1"/>
</dbReference>
<evidence type="ECO:0000256" key="3">
    <source>
        <dbReference type="ARBA" id="ARBA00022825"/>
    </source>
</evidence>
<dbReference type="InterPro" id="IPR056851">
    <property type="entry name" value="Ig_SibA-E"/>
</dbReference>
<dbReference type="PROSITE" id="PS51892">
    <property type="entry name" value="SUBTILASE"/>
    <property type="match status" value="1"/>
</dbReference>
<dbReference type="Proteomes" id="UP000590740">
    <property type="component" value="Unassembled WGS sequence"/>
</dbReference>
<dbReference type="InterPro" id="IPR015943">
    <property type="entry name" value="WD40/YVTN_repeat-like_dom_sf"/>
</dbReference>
<dbReference type="GO" id="GO:0004252">
    <property type="term" value="F:serine-type endopeptidase activity"/>
    <property type="evidence" value="ECO:0007669"/>
    <property type="project" value="UniProtKB-UniRule"/>
</dbReference>
<dbReference type="GO" id="GO:0007156">
    <property type="term" value="P:homophilic cell adhesion via plasma membrane adhesion molecules"/>
    <property type="evidence" value="ECO:0007669"/>
    <property type="project" value="InterPro"/>
</dbReference>
<dbReference type="PROSITE" id="PS00138">
    <property type="entry name" value="SUBTILASE_SER"/>
    <property type="match status" value="1"/>
</dbReference>
<dbReference type="SMART" id="SM00564">
    <property type="entry name" value="PQQ"/>
    <property type="match status" value="16"/>
</dbReference>
<dbReference type="PROSITE" id="PS00137">
    <property type="entry name" value="SUBTILASE_HIS"/>
    <property type="match status" value="1"/>
</dbReference>
<dbReference type="SUPFAM" id="SSF50998">
    <property type="entry name" value="Quinoprotein alcohol dehydrogenase-like"/>
    <property type="match status" value="5"/>
</dbReference>
<sequence length="3514" mass="368909">MAPRSGADLAASAERERFLRQARVLQQRDTAPDEKGNYTRKRVVEAKFKYPYLRVEESWKRDPTTGTDTMLDQKIMVADHFLMTLKDGVTAEELQAVLQSLGGKVRRHVPNSQVYLVEPGTSDLDLFDSKLADYRQKGKGMQVVEPDYVVFASMVPNDPSFSSLWGLNNNGQNGGVGDADIDAPEAWDVARGSAAVVVGIIDTGIDYTHPDLAANIWLNAGEVPDNGIDDDHNGYIDDTRGWDFVSNDNDPADDHYHGTHCAGTIGAVGNNGIGVAGVCHNVRMMALKFLSSGGGGSTSDAIEAVLYATANHVTLTSNSWGGGGYSQTLKDAIDAAGAAGILFVAAAGNSSLNTDVSPSYPASYDSANIISVAASDNTDSLASFTNFGATTVDLAAPGVSIYSTSPGGGYRTLSGTSMACPHVAGSCALMKSARPTMGWLDIKNSLIANVDGVAGMNGKMVANGRLNLARALVIATGPYVTLATLQASDSGQQGGTGNNDGILSPGEDITLAVTLKNSGSQTAFGITSTLSSTSAGNYVTVLQGSHSWGDLTAGGTAYTGSSPFLIRIAANAPTPLVFSLNLTTADTNGNTWDAQAQLTAFRSSTVAGSVTAVTGGAGIGGALISYTGTSTGSVIAAADGRYSVNLTDGTYQFRAAAPGYNASASTVVTVPPAPAAVNFALGKSHLQVNPTSLASTQYEDSVATKSLTLTNNGDLPLVFDINTVPRASVFSMDLGAASISPAPVTDQQDAAAESQPAGATALIRIESGSTTLPFSDSFESGSLSNWTMGSGAGTREIVSSTAAAGSKSFHYTYQGSTSHFNGISQDFASGAKPKSISFWVRSGSTATHDGYFVLTDGTYGAELIWFYASGLGTFYVNGDVGGDKTYTYQANIWYHVEFQNLDWTAKTFDYYVNGTLVKAGIPFRNPSLVDEVSQLWLYNFSTGSEAWWDDIRLMDSSLNWLTQSPAGGTLAPGQSATVTVTLDATSKLAADYLGQIDISSNDPANPVVSVPVTMTVQQRPNTPPVANAQTVTLNEDAQAVITLTGSDAEGDALTAQIQTLPAAGTLYQTSDGTSLGDPITAAPAIVSNNAKKVIFVPPPNANGIPYGSLQFLMKDKRSQSTAATVTLNVTPVNDIPVAFDDSASGLPGQVISPIKVLANDIDVDGQTLTLTSFTQGQKGTVASNGDGTLSFTPNASFTSGQDSFTYTISDGAGGTATARVTVAVGLLAAGPWPMMGANAAHTGFYPGSLNGQTLSQAWTLQVAPQALNQVSIAEGKVFASPDIYFNETQVSAVDLVTGTLAWKYTWPLQARSINGPAYYGGSIYVQRGKSTSGTDFPQTVSLDAGTGAQLWATSFGAQWEEYLPPTVTDTSVFVDGGTYGGMYGYNRTSGSQLFFNSSLEQYDTWTPSVYNGKVYSFVTGKFRQHNLTTGAIEWTLDLTWNWSGYTMARTMAIASGAAFVVNNRTPSNELVCIDLSTQAVRWRVQTGFAVSTPSISGSSVYAFDASGNVNAYDISTGTLQKTYITGIGSTGLYQPIITNDALIASSSTSTAVHTLSSGTKIQTIAAGGIPSLSNGYLLLAGTDGVLRCYAVISSGNRAPVASVLMATGVEDQLLTLTLPGTDADNNPIVGIITSLPAKGVMYQTPDGVQVGSPITLAPVVVQNSARKVIYRPAPDGFGTPYTTFKFKVNDGTISSAEVTSTINITNVNDPPVAVNDTVYLRAGSTLSSYQPTANDVDVDNEPLTIVSFTNPARGALTQNGDGSLNYVPQAGFTEGTDSFQYTLRDGAGAQSTATVQVLVSASYGREWTQFGNGPNHTGRYPGSLGTQTWVQRWEYAFPSSINPIAVAGGKVYATQTGNWNNYMYAVALDTVTGGEAWRTKFQPGNSLNPPSYYAGTVYTQRGNNYGDTQLWALKSSDGSVLWNTPHDSQWERYFSPAVSDLGVYVDGGSYGGIYGFNYQTGTQKFFLGLEQVDQWTPAIIDGKVYSFVSNTFRNHHPDTGVVQWSVNLTGSSSGSMNRTICGESGRAYVVNQGASGTELVCVDLQTQSVLWRTAGNYNGTPAIANGIVYACCGGVVKACNASTGVWTGDYTAGTETSLNGSPVVSNDLLIIGSSSKTYIFNLINRSLIQTLAFGSQAAVVNDLLYLSCSDNKVRLFGHTVASNHTPVALAAQAGILEEAQAAITLEGTDADGEALSYVVRTLPVQGTLYQTVDGNTKGAAITQAPAQVLNDSGIVIYVAPLNVFGAGAGSFTFTASDQVSTSAAATISINIAPVNDPPVAVADSIALRPGESLLNFHPEANDRDVDGDVLKVVSYTQGASGQVTQSADGTLQYAPNAGFTSGTDTFTYTISDAANVQASAAVSVTISTTLGRSWPTFGAGPDHTGFLPVRLGSTAFTQVWQTNMTKPAYQLAVSGGKVFASLQVYFQDSSLVALDSASGGELWRSNFTQPAYMNPPTFFNNSVFMQYAYSSSSKLYCLNATTGATTWSSPFGAQWETYLAPAVDSSGVYVDGGTYGGMYAYNLSTGAQLFYQSLDQYDQWTPTLYNGGLYSYMKGIFRSHNKSTGAVLWSLDFGWNWAGYSMGRTTACAYNCAYLVNDSVTIPSGSQELICVDLNQKKAAWKVLGSFSGTPAVAHQAVFAISGGNSIRAYDSASGVFIGAYTLPGTDTGLVMQPIVTNDAVIASSAAKTYIFDLGTRALRQTILFGGNISLAGSSLYIASSDNYIRSFSVPDSANHPPAAISQTAATLEDTRVTLTLQGTDADNDALNFVITSLPAAGTLYQTSDGTTIGNPVSSPSTLVTNAQGKVIFLPAADRNGSPLTSFNFAASDGKSLSAPATATLNVQPVNDAPVARADVRVAQPGQILSPVRERLNDYDVDGDALTVLSFTQPALGTVARNSDGTLRYQAPSDITTGSTQFSYTITDPSGAAATASVTVSIMQSITGTWPSFGNGPAHTGYSTSALGRTGWAMRWSNAVGSGGYNSLQPIASAEGRIYASFRDSSSCRVIALNAGSGAQLWSRSFTSAFSMNPPSYYNGRVYVQRCNNYGDTQLYALQSDTGATVWSAPLAAQWENYMAPAVSDLGIFADGGAYGGMYGLSASGTQMFFQTKPQSDSWTPSILDSELYAFVNGDFARHNPASGAVLWTRSLGWGGFGYSMGRTTALDNRRAYLVNDSPTAVYYDEDLVCINLDTQAVVWSVNSDFTGTPAVSSGTVFVISGNTVQARNTTDGGLVCTYSTPAGTYLSGQPVVTDDLVIAASGSNTFIFGRYDQVLLATLSSGGSPAVVDDALIISNPSAGTVSAWAAQPAITFSPPGGSFDQPVNVVIGAADATTQIHYTVDGSAPDFTSPQFVSGTPVRMGWSGKIRAISVKGSDVSRIYEATFSIADTDLDGIADWWEMQNFGSLSLASATTDSDHDGMSDLNEFRAGTDPRSALDRLEIVPSKSQTAPDNELLLTWNSKAGRLYIVETSSDLSTWTPATTVLTGTGTNMSFTMNKLVGSRQFGRVRVLPGLMSQ</sequence>
<dbReference type="InterPro" id="IPR008969">
    <property type="entry name" value="CarboxyPept-like_regulatory"/>
</dbReference>
<dbReference type="GO" id="GO:0006508">
    <property type="term" value="P:proteolysis"/>
    <property type="evidence" value="ECO:0007669"/>
    <property type="project" value="UniProtKB-KW"/>
</dbReference>
<feature type="active site" description="Charge relay system" evidence="4 5">
    <location>
        <position position="202"/>
    </location>
</feature>
<dbReference type="Pfam" id="PF24619">
    <property type="entry name" value="Ig_SibA"/>
    <property type="match status" value="1"/>
</dbReference>
<dbReference type="InterPro" id="IPR002372">
    <property type="entry name" value="PQQ_rpt_dom"/>
</dbReference>
<evidence type="ECO:0000256" key="4">
    <source>
        <dbReference type="PIRSR" id="PIRSR615500-1"/>
    </source>
</evidence>
<dbReference type="EMBL" id="JACHIG010000004">
    <property type="protein sequence ID" value="MBB5032539.1"/>
    <property type="molecule type" value="Genomic_DNA"/>
</dbReference>
<keyword evidence="9" id="KW-1185">Reference proteome</keyword>
<dbReference type="Pfam" id="PF13290">
    <property type="entry name" value="CHB_HEX_C_1"/>
    <property type="match status" value="1"/>
</dbReference>
<accession>A0A7W8DJV1</accession>
<dbReference type="Gene3D" id="2.130.10.10">
    <property type="entry name" value="YVTN repeat-like/Quinoprotein amine dehydrogenase"/>
    <property type="match status" value="5"/>
</dbReference>
<dbReference type="InterPro" id="IPR002126">
    <property type="entry name" value="Cadherin-like_dom"/>
</dbReference>
<dbReference type="RefSeq" id="WP_184339468.1">
    <property type="nucleotide sequence ID" value="NZ_JACHIG010000004.1"/>
</dbReference>
<protein>
    <submittedName>
        <fullName evidence="8">Outer membrane protein assembly factor BamB</fullName>
    </submittedName>
</protein>
<dbReference type="InterPro" id="IPR023828">
    <property type="entry name" value="Peptidase_S8_Ser-AS"/>
</dbReference>
<dbReference type="PANTHER" id="PTHR34512:SF30">
    <property type="entry name" value="OUTER MEMBRANE PROTEIN ASSEMBLY FACTOR BAMB"/>
    <property type="match status" value="1"/>
</dbReference>
<evidence type="ECO:0000256" key="1">
    <source>
        <dbReference type="ARBA" id="ARBA00022670"/>
    </source>
</evidence>
<feature type="domain" description="Cadherin" evidence="7">
    <location>
        <begin position="2751"/>
        <end position="2852"/>
    </location>
</feature>
<dbReference type="Gene3D" id="2.60.40.3440">
    <property type="match status" value="3"/>
</dbReference>
<dbReference type="PROSITE" id="PS00136">
    <property type="entry name" value="SUBTILASE_ASP"/>
    <property type="match status" value="1"/>
</dbReference>
<dbReference type="Pfam" id="PF13360">
    <property type="entry name" value="PQQ_2"/>
    <property type="match status" value="7"/>
</dbReference>
<dbReference type="Gene3D" id="3.40.50.200">
    <property type="entry name" value="Peptidase S8/S53 domain"/>
    <property type="match status" value="1"/>
</dbReference>
<dbReference type="InterPro" id="IPR011047">
    <property type="entry name" value="Quinoprotein_ADH-like_sf"/>
</dbReference>
<dbReference type="Pfam" id="PF13620">
    <property type="entry name" value="CarboxypepD_reg"/>
    <property type="match status" value="1"/>
</dbReference>
<comment type="caution">
    <text evidence="8">The sequence shown here is derived from an EMBL/GenBank/DDBJ whole genome shotgun (WGS) entry which is preliminary data.</text>
</comment>
<dbReference type="Pfam" id="PF00082">
    <property type="entry name" value="Peptidase_S8"/>
    <property type="match status" value="1"/>
</dbReference>
<dbReference type="SUPFAM" id="SSF49899">
    <property type="entry name" value="Concanavalin A-like lectins/glucanases"/>
    <property type="match status" value="1"/>
</dbReference>
<dbReference type="Gene3D" id="2.40.128.630">
    <property type="match status" value="1"/>
</dbReference>
<keyword evidence="2 5" id="KW-0378">Hydrolase</keyword>
<dbReference type="PRINTS" id="PR00723">
    <property type="entry name" value="SUBTILISIN"/>
</dbReference>
<dbReference type="InterPro" id="IPR013783">
    <property type="entry name" value="Ig-like_fold"/>
</dbReference>
<evidence type="ECO:0000313" key="8">
    <source>
        <dbReference type="EMBL" id="MBB5032539.1"/>
    </source>
</evidence>
<dbReference type="InterPro" id="IPR036852">
    <property type="entry name" value="Peptidase_S8/S53_dom_sf"/>
</dbReference>
<dbReference type="GO" id="GO:0016020">
    <property type="term" value="C:membrane"/>
    <property type="evidence" value="ECO:0007669"/>
    <property type="project" value="InterPro"/>
</dbReference>
<reference evidence="8 9" key="1">
    <citation type="submission" date="2020-08" db="EMBL/GenBank/DDBJ databases">
        <title>Genomic Encyclopedia of Type Strains, Phase IV (KMG-IV): sequencing the most valuable type-strain genomes for metagenomic binning, comparative biology and taxonomic classification.</title>
        <authorList>
            <person name="Goeker M."/>
        </authorList>
    </citation>
    <scope>NUCLEOTIDE SEQUENCE [LARGE SCALE GENOMIC DNA]</scope>
    <source>
        <strain evidence="8 9">DSM 12252</strain>
    </source>
</reference>
<dbReference type="SUPFAM" id="SSF49464">
    <property type="entry name" value="Carboxypeptidase regulatory domain-like"/>
    <property type="match status" value="1"/>
</dbReference>
<evidence type="ECO:0000256" key="6">
    <source>
        <dbReference type="RuleBase" id="RU003355"/>
    </source>
</evidence>
<name>A0A7W8DJV1_9BACT</name>
<dbReference type="Gene3D" id="2.60.40.2810">
    <property type="match status" value="1"/>
</dbReference>
<dbReference type="InterPro" id="IPR022398">
    <property type="entry name" value="Peptidase_S8_His-AS"/>
</dbReference>
<organism evidence="8 9">
    <name type="scientific">Prosthecobacter vanneervenii</name>
    <dbReference type="NCBI Taxonomy" id="48466"/>
    <lineage>
        <taxon>Bacteria</taxon>
        <taxon>Pseudomonadati</taxon>
        <taxon>Verrucomicrobiota</taxon>
        <taxon>Verrucomicrobiia</taxon>
        <taxon>Verrucomicrobiales</taxon>
        <taxon>Verrucomicrobiaceae</taxon>
        <taxon>Prosthecobacter</taxon>
    </lineage>
</organism>
<feature type="active site" description="Charge relay system" evidence="4 5">
    <location>
        <position position="257"/>
    </location>
</feature>
<evidence type="ECO:0000313" key="9">
    <source>
        <dbReference type="Proteomes" id="UP000590740"/>
    </source>
</evidence>
<evidence type="ECO:0000256" key="5">
    <source>
        <dbReference type="PROSITE-ProRule" id="PRU01240"/>
    </source>
</evidence>
<proteinExistence type="inferred from homology"/>
<feature type="active site" description="Charge relay system" evidence="4 5">
    <location>
        <position position="417"/>
    </location>
</feature>
<dbReference type="CDD" id="cd07473">
    <property type="entry name" value="Peptidases_S8_Subtilisin_like"/>
    <property type="match status" value="1"/>
</dbReference>
<dbReference type="SUPFAM" id="SSF52743">
    <property type="entry name" value="Subtilisin-like"/>
    <property type="match status" value="1"/>
</dbReference>
<dbReference type="InterPro" id="IPR023827">
    <property type="entry name" value="Peptidase_S8_Asp-AS"/>
</dbReference>
<dbReference type="InterPro" id="IPR034204">
    <property type="entry name" value="PfSUB1-like_cat_dom"/>
</dbReference>
<dbReference type="InterPro" id="IPR013320">
    <property type="entry name" value="ConA-like_dom_sf"/>
</dbReference>
<gene>
    <name evidence="8" type="ORF">HNQ65_002121</name>
</gene>
<keyword evidence="3 5" id="KW-0720">Serine protease</keyword>
<dbReference type="Gene3D" id="2.60.40.10">
    <property type="entry name" value="Immunoglobulins"/>
    <property type="match status" value="1"/>
</dbReference>
<evidence type="ECO:0000256" key="2">
    <source>
        <dbReference type="ARBA" id="ARBA00022801"/>
    </source>
</evidence>
<evidence type="ECO:0000259" key="7">
    <source>
        <dbReference type="PROSITE" id="PS50268"/>
    </source>
</evidence>
<dbReference type="GO" id="GO:0005509">
    <property type="term" value="F:calcium ion binding"/>
    <property type="evidence" value="ECO:0007669"/>
    <property type="project" value="InterPro"/>
</dbReference>
<keyword evidence="1 5" id="KW-0645">Protease</keyword>
<dbReference type="Pfam" id="PF17963">
    <property type="entry name" value="Big_9"/>
    <property type="match status" value="5"/>
</dbReference>
<dbReference type="Gene3D" id="2.60.40.1120">
    <property type="entry name" value="Carboxypeptidase-like, regulatory domain"/>
    <property type="match status" value="1"/>
</dbReference>
<dbReference type="PROSITE" id="PS50268">
    <property type="entry name" value="CADHERIN_2"/>
    <property type="match status" value="1"/>
</dbReference>